<keyword evidence="3" id="KW-1185">Reference proteome</keyword>
<feature type="region of interest" description="Disordered" evidence="1">
    <location>
        <begin position="70"/>
        <end position="91"/>
    </location>
</feature>
<dbReference type="EMBL" id="SRXW01000001">
    <property type="protein sequence ID" value="TGY89613.1"/>
    <property type="molecule type" value="Genomic_DNA"/>
</dbReference>
<organism evidence="2 3">
    <name type="scientific">Marinicauda algicola</name>
    <dbReference type="NCBI Taxonomy" id="2029849"/>
    <lineage>
        <taxon>Bacteria</taxon>
        <taxon>Pseudomonadati</taxon>
        <taxon>Pseudomonadota</taxon>
        <taxon>Alphaproteobacteria</taxon>
        <taxon>Maricaulales</taxon>
        <taxon>Maricaulaceae</taxon>
        <taxon>Marinicauda</taxon>
    </lineage>
</organism>
<reference evidence="2 3" key="1">
    <citation type="journal article" date="2017" name="Int. J. Syst. Evol. Microbiol.">
        <title>Marinicauda algicola sp. nov., isolated from a marine red alga Rhodosorus marinus.</title>
        <authorList>
            <person name="Jeong S.E."/>
            <person name="Jeon S.H."/>
            <person name="Chun B.H."/>
            <person name="Kim D.W."/>
            <person name="Jeon C.O."/>
        </authorList>
    </citation>
    <scope>NUCLEOTIDE SEQUENCE [LARGE SCALE GENOMIC DNA]</scope>
    <source>
        <strain evidence="2 3">JCM 31718</strain>
    </source>
</reference>
<comment type="caution">
    <text evidence="2">The sequence shown here is derived from an EMBL/GenBank/DDBJ whole genome shotgun (WGS) entry which is preliminary data.</text>
</comment>
<evidence type="ECO:0000313" key="3">
    <source>
        <dbReference type="Proteomes" id="UP000308054"/>
    </source>
</evidence>
<evidence type="ECO:0008006" key="4">
    <source>
        <dbReference type="Google" id="ProtNLM"/>
    </source>
</evidence>
<evidence type="ECO:0000256" key="1">
    <source>
        <dbReference type="SAM" id="MobiDB-lite"/>
    </source>
</evidence>
<name>A0A4S2H2B5_9PROT</name>
<gene>
    <name evidence="2" type="ORF">E5163_00250</name>
</gene>
<sequence length="91" mass="9957">MNIVRLTCGVLALGLAACATPTDTSDRDAAELAEMRAAEEAGLVCEYERIMGSLRRERVCRTQDEIDRAREEAFRETDRAQRATPGPQGGS</sequence>
<protein>
    <recommendedName>
        <fullName evidence="4">Lipoprotein</fullName>
    </recommendedName>
</protein>
<dbReference type="PROSITE" id="PS51257">
    <property type="entry name" value="PROKAR_LIPOPROTEIN"/>
    <property type="match status" value="1"/>
</dbReference>
<accession>A0A4S2H2B5</accession>
<feature type="compositionally biased region" description="Basic and acidic residues" evidence="1">
    <location>
        <begin position="70"/>
        <end position="81"/>
    </location>
</feature>
<dbReference type="AlphaFoldDB" id="A0A4S2H2B5"/>
<dbReference type="Proteomes" id="UP000308054">
    <property type="component" value="Unassembled WGS sequence"/>
</dbReference>
<evidence type="ECO:0000313" key="2">
    <source>
        <dbReference type="EMBL" id="TGY89613.1"/>
    </source>
</evidence>
<proteinExistence type="predicted"/>